<proteinExistence type="predicted"/>
<reference evidence="1" key="1">
    <citation type="submission" date="2022-06" db="EMBL/GenBank/DDBJ databases">
        <authorList>
            <person name="Holder M.E."/>
            <person name="Ajami N.J."/>
            <person name="Petrosino J.F."/>
        </authorList>
    </citation>
    <scope>NUCLEOTIDE SEQUENCE</scope>
    <source>
        <strain evidence="1">RMA 8861</strain>
    </source>
</reference>
<dbReference type="Proteomes" id="UP001055437">
    <property type="component" value="Chromosome"/>
</dbReference>
<dbReference type="RefSeq" id="WP_242871379.1">
    <property type="nucleotide sequence ID" value="NZ_CP023671.1"/>
</dbReference>
<dbReference type="EMBL" id="CP099799">
    <property type="protein sequence ID" value="USS02433.1"/>
    <property type="molecule type" value="Genomic_DNA"/>
</dbReference>
<sequence length="73" mass="8225">MTQNKPSRLKDFSDINLSYISAETIFKTGAVSSKLAQIFLIDLIYTQVVKDMGMKAIERKVKTTEAISKLKNL</sequence>
<evidence type="ECO:0000313" key="2">
    <source>
        <dbReference type="Proteomes" id="UP001055437"/>
    </source>
</evidence>
<protein>
    <submittedName>
        <fullName evidence="1">Uncharacterized protein</fullName>
    </submittedName>
</protein>
<dbReference type="InterPro" id="IPR046348">
    <property type="entry name" value="SIS_dom_sf"/>
</dbReference>
<dbReference type="SUPFAM" id="SSF53697">
    <property type="entry name" value="SIS domain"/>
    <property type="match status" value="1"/>
</dbReference>
<keyword evidence="2" id="KW-1185">Reference proteome</keyword>
<gene>
    <name evidence="1" type="ORF">NH397_03585</name>
</gene>
<name>A0ABY5B5B5_CLOSE</name>
<dbReference type="Gene3D" id="3.40.50.10490">
    <property type="entry name" value="Glucose-6-phosphate isomerase like protein, domain 1"/>
    <property type="match status" value="1"/>
</dbReference>
<dbReference type="GeneID" id="303562254"/>
<evidence type="ECO:0000313" key="1">
    <source>
        <dbReference type="EMBL" id="USS02433.1"/>
    </source>
</evidence>
<accession>A0ABY5B5B5</accession>
<organism evidence="1 2">
    <name type="scientific">Clostridium septicum</name>
    <dbReference type="NCBI Taxonomy" id="1504"/>
    <lineage>
        <taxon>Bacteria</taxon>
        <taxon>Bacillati</taxon>
        <taxon>Bacillota</taxon>
        <taxon>Clostridia</taxon>
        <taxon>Eubacteriales</taxon>
        <taxon>Clostridiaceae</taxon>
        <taxon>Clostridium</taxon>
    </lineage>
</organism>